<proteinExistence type="predicted"/>
<dbReference type="AlphaFoldDB" id="A0A559MM53"/>
<protein>
    <submittedName>
        <fullName evidence="3">Uncharacterized protein</fullName>
    </submittedName>
</protein>
<evidence type="ECO:0000313" key="4">
    <source>
        <dbReference type="Proteomes" id="UP000315522"/>
    </source>
</evidence>
<name>A0A559MM53_9HELO</name>
<organism evidence="3 4">
    <name type="scientific">Lachnellula willkommii</name>
    <dbReference type="NCBI Taxonomy" id="215461"/>
    <lineage>
        <taxon>Eukaryota</taxon>
        <taxon>Fungi</taxon>
        <taxon>Dikarya</taxon>
        <taxon>Ascomycota</taxon>
        <taxon>Pezizomycotina</taxon>
        <taxon>Leotiomycetes</taxon>
        <taxon>Helotiales</taxon>
        <taxon>Lachnaceae</taxon>
        <taxon>Lachnellula</taxon>
    </lineage>
</organism>
<feature type="domain" description="Acyl-CoA thioesterase-like N-terminal HotDog" evidence="1">
    <location>
        <begin position="4"/>
        <end position="73"/>
    </location>
</feature>
<dbReference type="Pfam" id="PF20789">
    <property type="entry name" value="4HBT_3C"/>
    <property type="match status" value="1"/>
</dbReference>
<dbReference type="InterPro" id="IPR049449">
    <property type="entry name" value="TesB_ACOT8-like_N"/>
</dbReference>
<dbReference type="EMBL" id="QGML01000052">
    <property type="protein sequence ID" value="TVY94011.1"/>
    <property type="molecule type" value="Genomic_DNA"/>
</dbReference>
<dbReference type="InterPro" id="IPR029069">
    <property type="entry name" value="HotDog_dom_sf"/>
</dbReference>
<reference evidence="3 4" key="1">
    <citation type="submission" date="2018-05" db="EMBL/GenBank/DDBJ databases">
        <title>Genome sequencing and assembly of the regulated plant pathogen Lachnellula willkommii and related sister species for the development of diagnostic species identification markers.</title>
        <authorList>
            <person name="Giroux E."/>
            <person name="Bilodeau G."/>
        </authorList>
    </citation>
    <scope>NUCLEOTIDE SEQUENCE [LARGE SCALE GENOMIC DNA]</scope>
    <source>
        <strain evidence="3 4">CBS 172.35</strain>
    </source>
</reference>
<comment type="caution">
    <text evidence="3">The sequence shown here is derived from an EMBL/GenBank/DDBJ whole genome shotgun (WGS) entry which is preliminary data.</text>
</comment>
<evidence type="ECO:0000259" key="2">
    <source>
        <dbReference type="Pfam" id="PF20789"/>
    </source>
</evidence>
<feature type="non-terminal residue" evidence="3">
    <location>
        <position position="267"/>
    </location>
</feature>
<dbReference type="Gene3D" id="2.40.160.210">
    <property type="entry name" value="Acyl-CoA thioesterase, double hotdog domain"/>
    <property type="match status" value="1"/>
</dbReference>
<dbReference type="InterPro" id="IPR049450">
    <property type="entry name" value="ACOT8-like_C"/>
</dbReference>
<dbReference type="InterPro" id="IPR042171">
    <property type="entry name" value="Acyl-CoA_hotdog"/>
</dbReference>
<evidence type="ECO:0000259" key="1">
    <source>
        <dbReference type="Pfam" id="PF13622"/>
    </source>
</evidence>
<dbReference type="PANTHER" id="PTHR38110">
    <property type="entry name" value="CHROMOSOME 23, WHOLE GENOME SHOTGUN SEQUENCE"/>
    <property type="match status" value="1"/>
</dbReference>
<dbReference type="Proteomes" id="UP000315522">
    <property type="component" value="Unassembled WGS sequence"/>
</dbReference>
<dbReference type="Pfam" id="PF13622">
    <property type="entry name" value="4HBT_3"/>
    <property type="match status" value="1"/>
</dbReference>
<sequence>MSMVHQATESYFTENHPKYNQPHVISMQWQFFRQVYPSTAKLAIHDIHIGKSGSLLQATISQNGHGCMMSLIILRSRHRSLPSPLIATPDEFLIKRLTIQKLPTRPIFYVPYELQQSHIRDHWITPADPGVTFTTEMLGFLLDLSLPIIDNYLPGESTGGQIACIALGLEEKKDREAGITEVIDLSSGAFESPAVYLSLSTTIEIQKLRPARGAKWLFMRAYAKQIKDGRMSMEVVVFDESLDLVALSQQLCPIMELSRMKTSKESL</sequence>
<gene>
    <name evidence="3" type="ORF">LAWI1_G000283</name>
</gene>
<dbReference type="PANTHER" id="PTHR38110:SF1">
    <property type="entry name" value="THIOESTERASE DOMAIN-CONTAINING PROTEIN"/>
    <property type="match status" value="1"/>
</dbReference>
<dbReference type="InterPro" id="IPR052389">
    <property type="entry name" value="Sec_Metab_Biosynth-Assoc"/>
</dbReference>
<evidence type="ECO:0000313" key="3">
    <source>
        <dbReference type="EMBL" id="TVY94011.1"/>
    </source>
</evidence>
<keyword evidence="4" id="KW-1185">Reference proteome</keyword>
<feature type="domain" description="Acyl-CoA thioesterase-like C-terminal" evidence="2">
    <location>
        <begin position="108"/>
        <end position="252"/>
    </location>
</feature>
<dbReference type="SUPFAM" id="SSF54637">
    <property type="entry name" value="Thioesterase/thiol ester dehydrase-isomerase"/>
    <property type="match status" value="1"/>
</dbReference>
<accession>A0A559MM53</accession>